<proteinExistence type="predicted"/>
<dbReference type="NCBIfam" id="TIGR01557">
    <property type="entry name" value="myb_SHAQKYF"/>
    <property type="match status" value="1"/>
</dbReference>
<dbReference type="InterPro" id="IPR006447">
    <property type="entry name" value="Myb_dom_plants"/>
</dbReference>
<evidence type="ECO:0000256" key="2">
    <source>
        <dbReference type="ARBA" id="ARBA00023163"/>
    </source>
</evidence>
<reference evidence="3" key="1">
    <citation type="journal article" date="2018" name="Virology">
        <title>A giant virus infecting green algae encodes key fermentation genes.</title>
        <authorList>
            <person name="Schvarcz C.R."/>
            <person name="Steward G.F."/>
        </authorList>
    </citation>
    <scope>NUCLEOTIDE SEQUENCE [LARGE SCALE GENOMIC DNA]</scope>
</reference>
<evidence type="ECO:0000313" key="3">
    <source>
        <dbReference type="EMBL" id="AUF82187.1"/>
    </source>
</evidence>
<keyword evidence="2" id="KW-0804">Transcription</keyword>
<evidence type="ECO:0000313" key="4">
    <source>
        <dbReference type="Proteomes" id="UP000244773"/>
    </source>
</evidence>
<evidence type="ECO:0000256" key="1">
    <source>
        <dbReference type="ARBA" id="ARBA00023015"/>
    </source>
</evidence>
<dbReference type="EMBL" id="KY322437">
    <property type="protein sequence ID" value="AUF82187.1"/>
    <property type="molecule type" value="Genomic_DNA"/>
</dbReference>
<dbReference type="InterPro" id="IPR046955">
    <property type="entry name" value="PHR1-like"/>
</dbReference>
<dbReference type="PANTHER" id="PTHR31499">
    <property type="entry name" value="MYB FAMILY TRANSCRIPTION FACTOR PHL11"/>
    <property type="match status" value="1"/>
</dbReference>
<dbReference type="PANTHER" id="PTHR31499:SF43">
    <property type="entry name" value="MYB FAMILY TRANSCRIPTION FACTOR APL"/>
    <property type="match status" value="1"/>
</dbReference>
<dbReference type="GO" id="GO:0003700">
    <property type="term" value="F:DNA-binding transcription factor activity"/>
    <property type="evidence" value="ECO:0007669"/>
    <property type="project" value="InterPro"/>
</dbReference>
<keyword evidence="4" id="KW-1185">Reference proteome</keyword>
<sequence>MTDRTRMKWTPELHAIFIDTCARLGGIYKAKPVEIMRLMNIPEISRDHVKSYLQKLRKEEDACNIALYGCSVKNTDATKKYNEICGLLNQAIKQMPE</sequence>
<gene>
    <name evidence="3" type="ORF">TetV_095</name>
</gene>
<protein>
    <submittedName>
        <fullName evidence="3">SANT superfamily protein</fullName>
    </submittedName>
</protein>
<keyword evidence="1" id="KW-0805">Transcription regulation</keyword>
<name>A0A2P0VMQ4_9VIRU</name>
<dbReference type="Gene3D" id="1.10.10.60">
    <property type="entry name" value="Homeodomain-like"/>
    <property type="match status" value="1"/>
</dbReference>
<dbReference type="SUPFAM" id="SSF46689">
    <property type="entry name" value="Homeodomain-like"/>
    <property type="match status" value="1"/>
</dbReference>
<accession>A0A2P0VMQ4</accession>
<dbReference type="Proteomes" id="UP000244773">
    <property type="component" value="Segment"/>
</dbReference>
<dbReference type="InterPro" id="IPR009057">
    <property type="entry name" value="Homeodomain-like_sf"/>
</dbReference>
<dbReference type="GO" id="GO:0003677">
    <property type="term" value="F:DNA binding"/>
    <property type="evidence" value="ECO:0007669"/>
    <property type="project" value="InterPro"/>
</dbReference>
<organism evidence="3">
    <name type="scientific">Tetraselmis virus 1</name>
    <dbReference type="NCBI Taxonomy" id="2060617"/>
    <lineage>
        <taxon>Viruses</taxon>
        <taxon>Varidnaviria</taxon>
        <taxon>Bamfordvirae</taxon>
        <taxon>Nucleocytoviricota</taxon>
        <taxon>Megaviricetes</taxon>
        <taxon>Imitervirales</taxon>
        <taxon>Allomimiviridae</taxon>
        <taxon>Oceanusvirus</taxon>
        <taxon>Oceanusvirus kaneohense</taxon>
    </lineage>
</organism>